<proteinExistence type="predicted"/>
<evidence type="ECO:0000313" key="2">
    <source>
        <dbReference type="Proteomes" id="UP000193560"/>
    </source>
</evidence>
<gene>
    <name evidence="1" type="ORF">BCR42DRAFT_46372</name>
</gene>
<dbReference type="AlphaFoldDB" id="A0A1X2IFQ9"/>
<dbReference type="OrthoDB" id="2272914at2759"/>
<evidence type="ECO:0000313" key="1">
    <source>
        <dbReference type="EMBL" id="ORZ15052.1"/>
    </source>
</evidence>
<name>A0A1X2IFQ9_9FUNG</name>
<comment type="caution">
    <text evidence="1">The sequence shown here is derived from an EMBL/GenBank/DDBJ whole genome shotgun (WGS) entry which is preliminary data.</text>
</comment>
<keyword evidence="2" id="KW-1185">Reference proteome</keyword>
<dbReference type="EMBL" id="MCGE01000013">
    <property type="protein sequence ID" value="ORZ15052.1"/>
    <property type="molecule type" value="Genomic_DNA"/>
</dbReference>
<sequence length="529" mass="60700">MDYQPGDITIGLDRMEAYMKNLVGRVRGVELIWLLYTELLACKYGYSSEVVDASLQGAKEHPFSVYIHWQIIRSVPHYYARQEMVAELLKTISAAPKDKRYTGTSESASILTVRTLLCVLKNDGLYAVLEFLLPADSVHQIIDFHKQKSNTELSISIKSRPSYIHMTNHDLCYMWMCVVVFYVCHQLPIQTYNQHWRNELTPLGTIQMAGNPLIGIHWGSIKKFSLTAQQEIVVCTLLTSMLTYFAEQASTRPSAKRLMATVWRTLVDFLDHSNSYGHERLAQQLYELRGQGLFDNNINTVDYFYLDAFYEINLDMEMNAVPLWKRITQTLPENSRSRMTDDERLNSFIILSYHAGLYTLRHHKSSPSDSSRDPLTVACRFSEYLALLYEHRVGYRLRQLRFSKDNTRRLSKQLTSLVDLHTTALGMKTSTSKSQPPPDFCSPDFDCANLRKNPFAWINALAVTMLTCIVTKDITTLVEVLVEATSRNVTTALTANGQSLLNLVVIDYYTFLEICYNFPSTEFFFQTLA</sequence>
<dbReference type="Proteomes" id="UP000193560">
    <property type="component" value="Unassembled WGS sequence"/>
</dbReference>
<organism evidence="1 2">
    <name type="scientific">Absidia repens</name>
    <dbReference type="NCBI Taxonomy" id="90262"/>
    <lineage>
        <taxon>Eukaryota</taxon>
        <taxon>Fungi</taxon>
        <taxon>Fungi incertae sedis</taxon>
        <taxon>Mucoromycota</taxon>
        <taxon>Mucoromycotina</taxon>
        <taxon>Mucoromycetes</taxon>
        <taxon>Mucorales</taxon>
        <taxon>Cunninghamellaceae</taxon>
        <taxon>Absidia</taxon>
    </lineage>
</organism>
<protein>
    <submittedName>
        <fullName evidence="1">Uncharacterized protein</fullName>
    </submittedName>
</protein>
<accession>A0A1X2IFQ9</accession>
<reference evidence="1 2" key="1">
    <citation type="submission" date="2016-07" db="EMBL/GenBank/DDBJ databases">
        <title>Pervasive Adenine N6-methylation of Active Genes in Fungi.</title>
        <authorList>
            <consortium name="DOE Joint Genome Institute"/>
            <person name="Mondo S.J."/>
            <person name="Dannebaum R.O."/>
            <person name="Kuo R.C."/>
            <person name="Labutti K."/>
            <person name="Haridas S."/>
            <person name="Kuo A."/>
            <person name="Salamov A."/>
            <person name="Ahrendt S.R."/>
            <person name="Lipzen A."/>
            <person name="Sullivan W."/>
            <person name="Andreopoulos W.B."/>
            <person name="Clum A."/>
            <person name="Lindquist E."/>
            <person name="Daum C."/>
            <person name="Ramamoorthy G.K."/>
            <person name="Gryganskyi A."/>
            <person name="Culley D."/>
            <person name="Magnuson J.K."/>
            <person name="James T.Y."/>
            <person name="O'Malley M.A."/>
            <person name="Stajich J.E."/>
            <person name="Spatafora J.W."/>
            <person name="Visel A."/>
            <person name="Grigoriev I.V."/>
        </authorList>
    </citation>
    <scope>NUCLEOTIDE SEQUENCE [LARGE SCALE GENOMIC DNA]</scope>
    <source>
        <strain evidence="1 2">NRRL 1336</strain>
    </source>
</reference>
<dbReference type="STRING" id="90262.A0A1X2IFQ9"/>